<organism evidence="1 2">
    <name type="scientific">Lysinibacillus telephonicus</name>
    <dbReference type="NCBI Taxonomy" id="1714840"/>
    <lineage>
        <taxon>Bacteria</taxon>
        <taxon>Bacillati</taxon>
        <taxon>Bacillota</taxon>
        <taxon>Bacilli</taxon>
        <taxon>Bacillales</taxon>
        <taxon>Bacillaceae</taxon>
        <taxon>Lysinibacillus</taxon>
    </lineage>
</organism>
<evidence type="ECO:0000313" key="2">
    <source>
        <dbReference type="Proteomes" id="UP000276349"/>
    </source>
</evidence>
<dbReference type="AlphaFoldDB" id="A0A3S0JN58"/>
<reference evidence="1 2" key="1">
    <citation type="submission" date="2018-12" db="EMBL/GenBank/DDBJ databases">
        <authorList>
            <person name="Yu L."/>
        </authorList>
    </citation>
    <scope>NUCLEOTIDE SEQUENCE [LARGE SCALE GENOMIC DNA]</scope>
    <source>
        <strain evidence="1 2">S5H2222</strain>
    </source>
</reference>
<dbReference type="RefSeq" id="WP_126296244.1">
    <property type="nucleotide sequence ID" value="NZ_CP185866.1"/>
</dbReference>
<dbReference type="Proteomes" id="UP000276349">
    <property type="component" value="Unassembled WGS sequence"/>
</dbReference>
<name>A0A3S0JN58_9BACI</name>
<accession>A0A3S0JN58</accession>
<dbReference type="OrthoDB" id="2893031at2"/>
<protein>
    <submittedName>
        <fullName evidence="1">Uncharacterized protein</fullName>
    </submittedName>
</protein>
<keyword evidence="2" id="KW-1185">Reference proteome</keyword>
<comment type="caution">
    <text evidence="1">The sequence shown here is derived from an EMBL/GenBank/DDBJ whole genome shotgun (WGS) entry which is preliminary data.</text>
</comment>
<dbReference type="EMBL" id="RXNR01000106">
    <property type="protein sequence ID" value="RTQ86942.1"/>
    <property type="molecule type" value="Genomic_DNA"/>
</dbReference>
<proteinExistence type="predicted"/>
<sequence>MEQYNYEEFLRDLSMGREIHFFYKDEEYYIGSGTGQFMFWRFYDSASEIIGEDIEDLLIKVKLDEKEIKEVWDLIEINSIF</sequence>
<gene>
    <name evidence="1" type="ORF">EKG35_19615</name>
</gene>
<evidence type="ECO:0000313" key="1">
    <source>
        <dbReference type="EMBL" id="RTQ86942.1"/>
    </source>
</evidence>